<dbReference type="OrthoDB" id="8629910at2"/>
<dbReference type="PANTHER" id="PTHR48106:SF18">
    <property type="entry name" value="QUINONE OXIDOREDUCTASE PIG3"/>
    <property type="match status" value="1"/>
</dbReference>
<evidence type="ECO:0000256" key="2">
    <source>
        <dbReference type="ARBA" id="ARBA00023002"/>
    </source>
</evidence>
<dbReference type="Gene3D" id="3.40.50.720">
    <property type="entry name" value="NAD(P)-binding Rossmann-like Domain"/>
    <property type="match status" value="1"/>
</dbReference>
<sequence length="375" mass="39599">MTIDQSTRLVSTVTEQATLELSLQTTAIKPLGEDEVLIRVEAAPMNPSDQAVLFAFADLSTGRQTGTAENPVFEAQIPAAMMRMLKARVGKAMPVGNEGAGTVVAAGAKAEAMLGKTVATMAGGMFADYRVARASDCLVVPEGVTAREAASSVVNPMTALSMVDVMRREGHQALVHTAAASNLGQMLNRICMEDGVELVNIVRKPQQVELLRGLGARHVVNSSDEDFMPQLVEAVATTGATLGFDATGGGHLASQILTAMEAALSRDASQYSVYGSTTHKQVYLYGGLDRSPTQLNRAYGMAWGVGGFLLPNHLARIGQAEVGKLFARVMGGLKTTFASHYAQQVDLPGALQLEAIQRYSQQATGDKFLVTPAGT</sequence>
<feature type="domain" description="Enoyl reductase (ER)" evidence="3">
    <location>
        <begin position="17"/>
        <end position="327"/>
    </location>
</feature>
<dbReference type="GO" id="GO:0070402">
    <property type="term" value="F:NADPH binding"/>
    <property type="evidence" value="ECO:0007669"/>
    <property type="project" value="TreeGrafter"/>
</dbReference>
<keyword evidence="2" id="KW-0560">Oxidoreductase</keyword>
<comment type="caution">
    <text evidence="4">The sequence shown here is derived from an EMBL/GenBank/DDBJ whole genome shotgun (WGS) entry which is preliminary data.</text>
</comment>
<dbReference type="GO" id="GO:0016651">
    <property type="term" value="F:oxidoreductase activity, acting on NAD(P)H"/>
    <property type="evidence" value="ECO:0007669"/>
    <property type="project" value="TreeGrafter"/>
</dbReference>
<evidence type="ECO:0000259" key="3">
    <source>
        <dbReference type="SMART" id="SM00829"/>
    </source>
</evidence>
<dbReference type="CDD" id="cd08291">
    <property type="entry name" value="ETR_like_1"/>
    <property type="match status" value="1"/>
</dbReference>
<proteinExistence type="predicted"/>
<dbReference type="InterPro" id="IPR020843">
    <property type="entry name" value="ER"/>
</dbReference>
<dbReference type="PANTHER" id="PTHR48106">
    <property type="entry name" value="QUINONE OXIDOREDUCTASE PIG3-RELATED"/>
    <property type="match status" value="1"/>
</dbReference>
<dbReference type="SUPFAM" id="SSF51735">
    <property type="entry name" value="NAD(P)-binding Rossmann-fold domains"/>
    <property type="match status" value="1"/>
</dbReference>
<protein>
    <submittedName>
        <fullName evidence="4">NADH oxidase</fullName>
    </submittedName>
</protein>
<accession>A0A363UJX1</accession>
<dbReference type="Pfam" id="PF08240">
    <property type="entry name" value="ADH_N"/>
    <property type="match status" value="1"/>
</dbReference>
<name>A0A363UJX1_9GAMM</name>
<dbReference type="RefSeq" id="WP_109720646.1">
    <property type="nucleotide sequence ID" value="NZ_QEQK01000009.1"/>
</dbReference>
<gene>
    <name evidence="4" type="ORF">DEH80_11495</name>
</gene>
<organism evidence="4 5">
    <name type="scientific">Abyssibacter profundi</name>
    <dbReference type="NCBI Taxonomy" id="2182787"/>
    <lineage>
        <taxon>Bacteria</taxon>
        <taxon>Pseudomonadati</taxon>
        <taxon>Pseudomonadota</taxon>
        <taxon>Gammaproteobacteria</taxon>
        <taxon>Chromatiales</taxon>
        <taxon>Oceanococcaceae</taxon>
        <taxon>Abyssibacter</taxon>
    </lineage>
</organism>
<dbReference type="AlphaFoldDB" id="A0A363UJX1"/>
<dbReference type="SUPFAM" id="SSF50129">
    <property type="entry name" value="GroES-like"/>
    <property type="match status" value="1"/>
</dbReference>
<dbReference type="SMART" id="SM00829">
    <property type="entry name" value="PKS_ER"/>
    <property type="match status" value="1"/>
</dbReference>
<dbReference type="InterPro" id="IPR036291">
    <property type="entry name" value="NAD(P)-bd_dom_sf"/>
</dbReference>
<evidence type="ECO:0000313" key="5">
    <source>
        <dbReference type="Proteomes" id="UP000251800"/>
    </source>
</evidence>
<reference evidence="4 5" key="1">
    <citation type="submission" date="2018-05" db="EMBL/GenBank/DDBJ databases">
        <title>Abyssibacter profundi OUC007T gen. nov., sp. nov, a marine bacterium isolated from seawater of the Mariana Trench.</title>
        <authorList>
            <person name="Zhou S."/>
        </authorList>
    </citation>
    <scope>NUCLEOTIDE SEQUENCE [LARGE SCALE GENOMIC DNA]</scope>
    <source>
        <strain evidence="4 5">OUC007</strain>
    </source>
</reference>
<dbReference type="EMBL" id="QEQK01000009">
    <property type="protein sequence ID" value="PWN55721.1"/>
    <property type="molecule type" value="Genomic_DNA"/>
</dbReference>
<keyword evidence="5" id="KW-1185">Reference proteome</keyword>
<evidence type="ECO:0000256" key="1">
    <source>
        <dbReference type="ARBA" id="ARBA00022857"/>
    </source>
</evidence>
<keyword evidence="1" id="KW-0521">NADP</keyword>
<dbReference type="Gene3D" id="3.90.180.10">
    <property type="entry name" value="Medium-chain alcohol dehydrogenases, catalytic domain"/>
    <property type="match status" value="1"/>
</dbReference>
<dbReference type="InterPro" id="IPR011032">
    <property type="entry name" value="GroES-like_sf"/>
</dbReference>
<dbReference type="Proteomes" id="UP000251800">
    <property type="component" value="Unassembled WGS sequence"/>
</dbReference>
<dbReference type="InterPro" id="IPR013154">
    <property type="entry name" value="ADH-like_N"/>
</dbReference>
<evidence type="ECO:0000313" key="4">
    <source>
        <dbReference type="EMBL" id="PWN55721.1"/>
    </source>
</evidence>